<proteinExistence type="predicted"/>
<dbReference type="PANTHER" id="PTHR11264:SF8">
    <property type="entry name" value="URACIL-DNA GLYCOSYLASE-LIKE DOMAIN-CONTAINING PROTEIN"/>
    <property type="match status" value="1"/>
</dbReference>
<dbReference type="GO" id="GO:0004844">
    <property type="term" value="F:uracil DNA N-glycosylase activity"/>
    <property type="evidence" value="ECO:0007669"/>
    <property type="project" value="InterPro"/>
</dbReference>
<dbReference type="SUPFAM" id="SSF52141">
    <property type="entry name" value="Uracil-DNA glycosylase-like"/>
    <property type="match status" value="1"/>
</dbReference>
<evidence type="ECO:0000313" key="1">
    <source>
        <dbReference type="EMBL" id="MBR7798416.1"/>
    </source>
</evidence>
<dbReference type="RefSeq" id="WP_212673603.1">
    <property type="nucleotide sequence ID" value="NZ_JAGSPJ010000001.1"/>
</dbReference>
<keyword evidence="2" id="KW-1185">Reference proteome</keyword>
<organism evidence="1 2">
    <name type="scientific">Undibacterium fentianense</name>
    <dbReference type="NCBI Taxonomy" id="2828728"/>
    <lineage>
        <taxon>Bacteria</taxon>
        <taxon>Pseudomonadati</taxon>
        <taxon>Pseudomonadota</taxon>
        <taxon>Betaproteobacteria</taxon>
        <taxon>Burkholderiales</taxon>
        <taxon>Oxalobacteraceae</taxon>
        <taxon>Undibacterium</taxon>
    </lineage>
</organism>
<dbReference type="PANTHER" id="PTHR11264">
    <property type="entry name" value="URACIL-DNA GLYCOSYLASE"/>
    <property type="match status" value="1"/>
</dbReference>
<dbReference type="EMBL" id="JAGSPJ010000001">
    <property type="protein sequence ID" value="MBR7798416.1"/>
    <property type="molecule type" value="Genomic_DNA"/>
</dbReference>
<dbReference type="InterPro" id="IPR002043">
    <property type="entry name" value="UDG_fam1"/>
</dbReference>
<protein>
    <submittedName>
        <fullName evidence="1">Uracil-DNA glycosylase</fullName>
    </submittedName>
</protein>
<dbReference type="GO" id="GO:0097510">
    <property type="term" value="P:base-excision repair, AP site formation via deaminated base removal"/>
    <property type="evidence" value="ECO:0007669"/>
    <property type="project" value="TreeGrafter"/>
</dbReference>
<reference evidence="1" key="1">
    <citation type="submission" date="2021-04" db="EMBL/GenBank/DDBJ databases">
        <title>novel species isolated from subtropical streams in China.</title>
        <authorList>
            <person name="Lu H."/>
        </authorList>
    </citation>
    <scope>NUCLEOTIDE SEQUENCE</scope>
    <source>
        <strain evidence="1">FT137W</strain>
    </source>
</reference>
<accession>A0A941DZY9</accession>
<sequence>MPFPDFFRADIDMADVSWQAILERGLSAIEQINPNYLANLAKSDFLPTEHRLFAAFSIPLPSVRYVLVGEGPYPRIQSATGYCFMDGAVDALWSCGAQLGLSKSVNRATSLRNFIKMLLVADGRLVATSTSGIAMAECCCKLHQESSMIIQTMNDLQQNFLRNGFLMLNASLVFRESVSPAVDAKAWIPFFRVILEALSGQQSLARLILWGKIADRLDAFTETALFPTSRAEHPYNLSFIANNDMHNLFAPMRLLYR</sequence>
<dbReference type="InterPro" id="IPR036895">
    <property type="entry name" value="Uracil-DNA_glycosylase-like_sf"/>
</dbReference>
<dbReference type="Gene3D" id="3.40.470.10">
    <property type="entry name" value="Uracil-DNA glycosylase-like domain"/>
    <property type="match status" value="1"/>
</dbReference>
<gene>
    <name evidence="1" type="ORF">KDM90_00140</name>
</gene>
<comment type="caution">
    <text evidence="1">The sequence shown here is derived from an EMBL/GenBank/DDBJ whole genome shotgun (WGS) entry which is preliminary data.</text>
</comment>
<evidence type="ECO:0000313" key="2">
    <source>
        <dbReference type="Proteomes" id="UP000678545"/>
    </source>
</evidence>
<dbReference type="Proteomes" id="UP000678545">
    <property type="component" value="Unassembled WGS sequence"/>
</dbReference>
<name>A0A941DZY9_9BURK</name>
<dbReference type="AlphaFoldDB" id="A0A941DZY9"/>